<dbReference type="Pfam" id="PF01061">
    <property type="entry name" value="ABC2_membrane"/>
    <property type="match status" value="1"/>
</dbReference>
<accession>A0A7D7KZN2</accession>
<dbReference type="PROSITE" id="PS51012">
    <property type="entry name" value="ABC_TM2"/>
    <property type="match status" value="1"/>
</dbReference>
<protein>
    <recommendedName>
        <fullName evidence="9">Transport permease protein</fullName>
    </recommendedName>
</protein>
<evidence type="ECO:0000256" key="5">
    <source>
        <dbReference type="ARBA" id="ARBA00022519"/>
    </source>
</evidence>
<dbReference type="EMBL" id="CP059343">
    <property type="protein sequence ID" value="QMS57145.1"/>
    <property type="molecule type" value="Genomic_DNA"/>
</dbReference>
<dbReference type="GO" id="GO:0015920">
    <property type="term" value="P:lipopolysaccharide transport"/>
    <property type="evidence" value="ECO:0007669"/>
    <property type="project" value="TreeGrafter"/>
</dbReference>
<evidence type="ECO:0000256" key="4">
    <source>
        <dbReference type="ARBA" id="ARBA00022475"/>
    </source>
</evidence>
<dbReference type="PANTHER" id="PTHR30413:SF8">
    <property type="entry name" value="TRANSPORT PERMEASE PROTEIN"/>
    <property type="match status" value="1"/>
</dbReference>
<feature type="transmembrane region" description="Helical" evidence="9">
    <location>
        <begin position="191"/>
        <end position="216"/>
    </location>
</feature>
<feature type="transmembrane region" description="Helical" evidence="9">
    <location>
        <begin position="113"/>
        <end position="132"/>
    </location>
</feature>
<name>A0A7D7KZN2_KOCVA</name>
<evidence type="ECO:0000256" key="7">
    <source>
        <dbReference type="ARBA" id="ARBA00022989"/>
    </source>
</evidence>
<evidence type="ECO:0000256" key="1">
    <source>
        <dbReference type="ARBA" id="ARBA00004429"/>
    </source>
</evidence>
<evidence type="ECO:0000256" key="10">
    <source>
        <dbReference type="SAM" id="MobiDB-lite"/>
    </source>
</evidence>
<reference evidence="13" key="1">
    <citation type="submission" date="2017-08" db="EMBL/GenBank/DDBJ databases">
        <title>Draft Genome Sequence of Kocuria varians 80.</title>
        <authorList>
            <person name="Minaev M."/>
            <person name="Kurbakov K.A."/>
            <person name="Solodovnikova G.I."/>
            <person name="Kuznetsova O.A."/>
            <person name="Lisitsyn A.B."/>
        </authorList>
    </citation>
    <scope>NUCLEOTIDE SEQUENCE [LARGE SCALE GENOMIC DNA]</scope>
    <source>
        <strain evidence="13">80</strain>
    </source>
</reference>
<dbReference type="InterPro" id="IPR047817">
    <property type="entry name" value="ABC2_TM_bact-type"/>
</dbReference>
<feature type="transmembrane region" description="Helical" evidence="9">
    <location>
        <begin position="167"/>
        <end position="184"/>
    </location>
</feature>
<sequence>MSTTADQVPGPGTAGEPGAGDGSTGAAPDTRVEHFDPAAMNAVGARPPLREYVRELWGSRHFIAYDARVRLAVSQDHTFLGKAWIVLNPVLLGLTFYVIFGLLLHTGRGIENFVAFIVLGLTMFMYSSRSVVSVSRSMASGKALVRGFMFPRAALTLSIVMRDALTQAYALGSILVFLLIVPPLEPISWTWLLLIPVFALQTVFNWGFGMLLAPAVHKIPDLANILSFFMRLWMYSSGIFYDPSRFVSDERILALFHFNPLYQVLAMSRDLVLRAQLPAWSSWGVLSCASLLVFVVGFLAFWRNEESYADER</sequence>
<feature type="transmembrane region" description="Helical" evidence="9">
    <location>
        <begin position="84"/>
        <end position="107"/>
    </location>
</feature>
<keyword evidence="7 9" id="KW-1133">Transmembrane helix</keyword>
<evidence type="ECO:0000256" key="2">
    <source>
        <dbReference type="ARBA" id="ARBA00007783"/>
    </source>
</evidence>
<evidence type="ECO:0000256" key="9">
    <source>
        <dbReference type="RuleBase" id="RU361157"/>
    </source>
</evidence>
<dbReference type="Proteomes" id="UP000216825">
    <property type="component" value="Chromosome"/>
</dbReference>
<evidence type="ECO:0000256" key="3">
    <source>
        <dbReference type="ARBA" id="ARBA00022448"/>
    </source>
</evidence>
<comment type="subcellular location">
    <subcellularLocation>
        <location evidence="1">Cell inner membrane</location>
        <topology evidence="1">Multi-pass membrane protein</topology>
    </subcellularLocation>
    <subcellularLocation>
        <location evidence="9">Cell membrane</location>
        <topology evidence="9">Multi-pass membrane protein</topology>
    </subcellularLocation>
</comment>
<feature type="compositionally biased region" description="Gly residues" evidence="10">
    <location>
        <begin position="12"/>
        <end position="23"/>
    </location>
</feature>
<dbReference type="KEGG" id="kvr:CIB50_0001870"/>
<evidence type="ECO:0000256" key="8">
    <source>
        <dbReference type="ARBA" id="ARBA00023136"/>
    </source>
</evidence>
<evidence type="ECO:0000259" key="11">
    <source>
        <dbReference type="PROSITE" id="PS51012"/>
    </source>
</evidence>
<keyword evidence="13" id="KW-1185">Reference proteome</keyword>
<keyword evidence="3 9" id="KW-0813">Transport</keyword>
<dbReference type="InterPro" id="IPR013525">
    <property type="entry name" value="ABC2_TM"/>
</dbReference>
<reference evidence="12 13" key="2">
    <citation type="submission" date="2020-07" db="EMBL/GenBank/DDBJ databases">
        <title>Genome of starter culture bacteria Kocuria salsicia reveals its technological properties and safety for usage in meat industry.</title>
        <authorList>
            <person name="Michael M."/>
            <person name="Konstantin K."/>
            <person name="Evgenii K."/>
            <person name="Galina S."/>
            <person name="Oksana K."/>
            <person name="Andrei L."/>
        </authorList>
    </citation>
    <scope>NUCLEOTIDE SEQUENCE [LARGE SCALE GENOMIC DNA]</scope>
    <source>
        <strain evidence="12 13">80</strain>
    </source>
</reference>
<feature type="domain" description="ABC transmembrane type-2" evidence="11">
    <location>
        <begin position="80"/>
        <end position="304"/>
    </location>
</feature>
<evidence type="ECO:0000256" key="6">
    <source>
        <dbReference type="ARBA" id="ARBA00022692"/>
    </source>
</evidence>
<comment type="similarity">
    <text evidence="2 9">Belongs to the ABC-2 integral membrane protein family.</text>
</comment>
<dbReference type="AlphaFoldDB" id="A0A7D7KZN2"/>
<dbReference type="GO" id="GO:0005886">
    <property type="term" value="C:plasma membrane"/>
    <property type="evidence" value="ECO:0007669"/>
    <property type="project" value="UniProtKB-SubCell"/>
</dbReference>
<gene>
    <name evidence="12" type="ORF">CIB50_0001870</name>
</gene>
<dbReference type="RefSeq" id="WP_258924108.1">
    <property type="nucleotide sequence ID" value="NZ_CP059343.1"/>
</dbReference>
<comment type="caution">
    <text evidence="9">Lacks conserved residue(s) required for the propagation of feature annotation.</text>
</comment>
<evidence type="ECO:0000313" key="13">
    <source>
        <dbReference type="Proteomes" id="UP000216825"/>
    </source>
</evidence>
<dbReference type="GO" id="GO:0140359">
    <property type="term" value="F:ABC-type transporter activity"/>
    <property type="evidence" value="ECO:0007669"/>
    <property type="project" value="InterPro"/>
</dbReference>
<evidence type="ECO:0000313" key="12">
    <source>
        <dbReference type="EMBL" id="QMS57145.1"/>
    </source>
</evidence>
<proteinExistence type="inferred from homology"/>
<keyword evidence="4 9" id="KW-1003">Cell membrane</keyword>
<keyword evidence="6 9" id="KW-0812">Transmembrane</keyword>
<keyword evidence="8 9" id="KW-0472">Membrane</keyword>
<dbReference type="PANTHER" id="PTHR30413">
    <property type="entry name" value="INNER MEMBRANE TRANSPORT PERMEASE"/>
    <property type="match status" value="1"/>
</dbReference>
<keyword evidence="5" id="KW-0997">Cell inner membrane</keyword>
<feature type="transmembrane region" description="Helical" evidence="9">
    <location>
        <begin position="280"/>
        <end position="302"/>
    </location>
</feature>
<organism evidence="12 13">
    <name type="scientific">Kocuria varians</name>
    <name type="common">Micrococcus varians</name>
    <dbReference type="NCBI Taxonomy" id="1272"/>
    <lineage>
        <taxon>Bacteria</taxon>
        <taxon>Bacillati</taxon>
        <taxon>Actinomycetota</taxon>
        <taxon>Actinomycetes</taxon>
        <taxon>Micrococcales</taxon>
        <taxon>Micrococcaceae</taxon>
        <taxon>Kocuria</taxon>
    </lineage>
</organism>
<feature type="region of interest" description="Disordered" evidence="10">
    <location>
        <begin position="1"/>
        <end position="31"/>
    </location>
</feature>